<keyword evidence="1" id="KW-0472">Membrane</keyword>
<dbReference type="InterPro" id="IPR022172">
    <property type="entry name" value="DUF3703"/>
</dbReference>
<dbReference type="Pfam" id="PF12487">
    <property type="entry name" value="DUF3703"/>
    <property type="match status" value="1"/>
</dbReference>
<keyword evidence="1" id="KW-1133">Transmembrane helix</keyword>
<organism evidence="2 3">
    <name type="scientific">Pseudidiomarina sediminum</name>
    <dbReference type="NCBI Taxonomy" id="431675"/>
    <lineage>
        <taxon>Bacteria</taxon>
        <taxon>Pseudomonadati</taxon>
        <taxon>Pseudomonadota</taxon>
        <taxon>Gammaproteobacteria</taxon>
        <taxon>Alteromonadales</taxon>
        <taxon>Idiomarinaceae</taxon>
        <taxon>Pseudidiomarina</taxon>
    </lineage>
</organism>
<evidence type="ECO:0000256" key="1">
    <source>
        <dbReference type="SAM" id="Phobius"/>
    </source>
</evidence>
<evidence type="ECO:0000313" key="3">
    <source>
        <dbReference type="Proteomes" id="UP000287022"/>
    </source>
</evidence>
<gene>
    <name evidence="2" type="ORF">CWI80_10225</name>
</gene>
<proteinExistence type="predicted"/>
<protein>
    <submittedName>
        <fullName evidence="2">DUF3703 domain-containing protein</fullName>
    </submittedName>
</protein>
<dbReference type="AlphaFoldDB" id="A0A432Z2S1"/>
<dbReference type="Proteomes" id="UP000287022">
    <property type="component" value="Unassembled WGS sequence"/>
</dbReference>
<dbReference type="EMBL" id="PIQE01000003">
    <property type="protein sequence ID" value="RUO72167.1"/>
    <property type="molecule type" value="Genomic_DNA"/>
</dbReference>
<name>A0A432Z2S1_9GAMM</name>
<reference evidence="3" key="1">
    <citation type="journal article" date="2018" name="Front. Microbiol.">
        <title>Genome-Based Analysis Reveals the Taxonomy and Diversity of the Family Idiomarinaceae.</title>
        <authorList>
            <person name="Liu Y."/>
            <person name="Lai Q."/>
            <person name="Shao Z."/>
        </authorList>
    </citation>
    <scope>NUCLEOTIDE SEQUENCE [LARGE SCALE GENOMIC DNA]</scope>
    <source>
        <strain evidence="3">c121</strain>
    </source>
</reference>
<dbReference type="RefSeq" id="WP_026860608.1">
    <property type="nucleotide sequence ID" value="NZ_PIQE01000003.1"/>
</dbReference>
<evidence type="ECO:0000313" key="2">
    <source>
        <dbReference type="EMBL" id="RUO72167.1"/>
    </source>
</evidence>
<feature type="transmembrane region" description="Helical" evidence="1">
    <location>
        <begin position="107"/>
        <end position="135"/>
    </location>
</feature>
<keyword evidence="3" id="KW-1185">Reference proteome</keyword>
<comment type="caution">
    <text evidence="2">The sequence shown here is derived from an EMBL/GenBank/DDBJ whole genome shotgun (WGS) entry which is preliminary data.</text>
</comment>
<feature type="transmembrane region" description="Helical" evidence="1">
    <location>
        <begin position="70"/>
        <end position="87"/>
    </location>
</feature>
<keyword evidence="1" id="KW-0812">Transmembrane</keyword>
<sequence length="136" mass="15591">MASLLRLHYRLAMRDAKVAFAAHNYAQAFQLLERAHVLGQRNVLAHWQSHWWMLRCGLRQGHRREVFGQVLRLFAVVPGFVLGWVPLGNTGGANVSALQPMPITDPTLRVIVPTYSCWWDVVIRITVVAMIVFVWF</sequence>
<accession>A0A432Z2S1</accession>
<dbReference type="STRING" id="1122124.GCA_000423165_01875"/>